<dbReference type="OrthoDB" id="7392499at2759"/>
<reference evidence="3" key="1">
    <citation type="journal article" date="2021" name="Nat. Commun.">
        <title>Genetic determinants of endophytism in the Arabidopsis root mycobiome.</title>
        <authorList>
            <person name="Mesny F."/>
            <person name="Miyauchi S."/>
            <person name="Thiergart T."/>
            <person name="Pickel B."/>
            <person name="Atanasova L."/>
            <person name="Karlsson M."/>
            <person name="Huettel B."/>
            <person name="Barry K.W."/>
            <person name="Haridas S."/>
            <person name="Chen C."/>
            <person name="Bauer D."/>
            <person name="Andreopoulos W."/>
            <person name="Pangilinan J."/>
            <person name="LaButti K."/>
            <person name="Riley R."/>
            <person name="Lipzen A."/>
            <person name="Clum A."/>
            <person name="Drula E."/>
            <person name="Henrissat B."/>
            <person name="Kohler A."/>
            <person name="Grigoriev I.V."/>
            <person name="Martin F.M."/>
            <person name="Hacquard S."/>
        </authorList>
    </citation>
    <scope>NUCLEOTIDE SEQUENCE</scope>
    <source>
        <strain evidence="3">MPI-CAGE-AT-0016</strain>
    </source>
</reference>
<keyword evidence="4" id="KW-1185">Reference proteome</keyword>
<protein>
    <recommendedName>
        <fullName evidence="2">Copper homeostasis protein cutC homolog</fullName>
    </recommendedName>
</protein>
<evidence type="ECO:0000256" key="1">
    <source>
        <dbReference type="ARBA" id="ARBA00007768"/>
    </source>
</evidence>
<organism evidence="3 4">
    <name type="scientific">Plectosphaerella cucumerina</name>
    <dbReference type="NCBI Taxonomy" id="40658"/>
    <lineage>
        <taxon>Eukaryota</taxon>
        <taxon>Fungi</taxon>
        <taxon>Dikarya</taxon>
        <taxon>Ascomycota</taxon>
        <taxon>Pezizomycotina</taxon>
        <taxon>Sordariomycetes</taxon>
        <taxon>Hypocreomycetidae</taxon>
        <taxon>Glomerellales</taxon>
        <taxon>Plectosphaerellaceae</taxon>
        <taxon>Plectosphaerella</taxon>
    </lineage>
</organism>
<name>A0A8K0X5B8_9PEZI</name>
<dbReference type="InterPro" id="IPR005627">
    <property type="entry name" value="CutC-like"/>
</dbReference>
<dbReference type="Pfam" id="PF03932">
    <property type="entry name" value="CutC"/>
    <property type="match status" value="1"/>
</dbReference>
<comment type="similarity">
    <text evidence="1">Belongs to the CutC family.</text>
</comment>
<proteinExistence type="inferred from homology"/>
<evidence type="ECO:0000256" key="2">
    <source>
        <dbReference type="ARBA" id="ARBA00019014"/>
    </source>
</evidence>
<dbReference type="Proteomes" id="UP000813385">
    <property type="component" value="Unassembled WGS sequence"/>
</dbReference>
<dbReference type="PANTHER" id="PTHR12598:SF0">
    <property type="entry name" value="COPPER HOMEOSTASIS PROTEIN CUTC HOMOLOG"/>
    <property type="match status" value="1"/>
</dbReference>
<dbReference type="InterPro" id="IPR036822">
    <property type="entry name" value="CutC-like_dom_sf"/>
</dbReference>
<sequence length="256" mass="26536">MAPKTPLEIPVFTADAARQAQSLGAQRIELNAPGSYSLGGTTPTIGDLEAISSVDIPVMIMVRPRGAQKDRTDFVYDDEELGNMKESIEQFVDSGYIEAGDGDGFVFGVLKEGENGVEVDIERNKALVEAAAGHPCTFHRAFDGLIAAGEGMTAEAHTMRVEKAVEDVAACGFSAVLTSGGPGKAAEHAGTLAAVREKARGRFELIVGGGVRSGNVRGVIGVLGPEEGGLWAHASCLAAGEENLDVAEVGGLLSQL</sequence>
<evidence type="ECO:0000313" key="4">
    <source>
        <dbReference type="Proteomes" id="UP000813385"/>
    </source>
</evidence>
<dbReference type="PANTHER" id="PTHR12598">
    <property type="entry name" value="COPPER HOMEOSTASIS PROTEIN CUTC"/>
    <property type="match status" value="1"/>
</dbReference>
<gene>
    <name evidence="3" type="ORF">B0T11DRAFT_281189</name>
</gene>
<dbReference type="SUPFAM" id="SSF110395">
    <property type="entry name" value="CutC-like"/>
    <property type="match status" value="1"/>
</dbReference>
<comment type="caution">
    <text evidence="3">The sequence shown here is derived from an EMBL/GenBank/DDBJ whole genome shotgun (WGS) entry which is preliminary data.</text>
</comment>
<dbReference type="GO" id="GO:0005507">
    <property type="term" value="F:copper ion binding"/>
    <property type="evidence" value="ECO:0007669"/>
    <property type="project" value="TreeGrafter"/>
</dbReference>
<dbReference type="AlphaFoldDB" id="A0A8K0X5B8"/>
<evidence type="ECO:0000313" key="3">
    <source>
        <dbReference type="EMBL" id="KAH7362640.1"/>
    </source>
</evidence>
<dbReference type="EMBL" id="JAGPXD010000003">
    <property type="protein sequence ID" value="KAH7362640.1"/>
    <property type="molecule type" value="Genomic_DNA"/>
</dbReference>
<dbReference type="Gene3D" id="3.20.20.380">
    <property type="entry name" value="Copper homeostasis (CutC) domain"/>
    <property type="match status" value="1"/>
</dbReference>
<accession>A0A8K0X5B8</accession>